<dbReference type="AlphaFoldDB" id="A0A429ZM14"/>
<dbReference type="EMBL" id="NGJU01000013">
    <property type="protein sequence ID" value="RST94698.1"/>
    <property type="molecule type" value="Genomic_DNA"/>
</dbReference>
<dbReference type="SUPFAM" id="SSF142906">
    <property type="entry name" value="YjbR-like"/>
    <property type="match status" value="1"/>
</dbReference>
<organism evidence="1 2">
    <name type="scientific">Vagococcus salmoninarum</name>
    <dbReference type="NCBI Taxonomy" id="2739"/>
    <lineage>
        <taxon>Bacteria</taxon>
        <taxon>Bacillati</taxon>
        <taxon>Bacillota</taxon>
        <taxon>Bacilli</taxon>
        <taxon>Lactobacillales</taxon>
        <taxon>Enterococcaceae</taxon>
        <taxon>Vagococcus</taxon>
    </lineage>
</organism>
<gene>
    <name evidence="1" type="ORF">CBF35_09140</name>
</gene>
<name>A0A429ZM14_9ENTE</name>
<dbReference type="InterPro" id="IPR038056">
    <property type="entry name" value="YjbR-like_sf"/>
</dbReference>
<dbReference type="RefSeq" id="WP_126780338.1">
    <property type="nucleotide sequence ID" value="NZ_CAUQJP010000021.1"/>
</dbReference>
<dbReference type="Gene3D" id="3.90.1150.30">
    <property type="match status" value="1"/>
</dbReference>
<sequence length="120" mass="13651">MEELISEIKAYGGTLPGATVTFREEWGSEYFNLGGKFFCLLGKNKEGQLIMTVKGLPEVNEQLREQYSFIVPGYYTNKTHWNSILLTESNLSLTELTGLLKESYQLVLAKLPKKVRDELI</sequence>
<dbReference type="Proteomes" id="UP000287239">
    <property type="component" value="Unassembled WGS sequence"/>
</dbReference>
<dbReference type="PANTHER" id="PTHR35145:SF1">
    <property type="entry name" value="CYTOPLASMIC PROTEIN"/>
    <property type="match status" value="1"/>
</dbReference>
<reference evidence="1 2" key="1">
    <citation type="submission" date="2017-05" db="EMBL/GenBank/DDBJ databases">
        <title>Vagococcus spp. assemblies.</title>
        <authorList>
            <person name="Gulvik C.A."/>
        </authorList>
    </citation>
    <scope>NUCLEOTIDE SEQUENCE [LARGE SCALE GENOMIC DNA]</scope>
    <source>
        <strain evidence="1 2">NCFB 2777</strain>
    </source>
</reference>
<dbReference type="OrthoDB" id="9789813at2"/>
<dbReference type="InterPro" id="IPR007351">
    <property type="entry name" value="YjbR"/>
</dbReference>
<comment type="caution">
    <text evidence="1">The sequence shown here is derived from an EMBL/GenBank/DDBJ whole genome shotgun (WGS) entry which is preliminary data.</text>
</comment>
<dbReference type="PANTHER" id="PTHR35145">
    <property type="entry name" value="CYTOPLASMIC PROTEIN-RELATED"/>
    <property type="match status" value="1"/>
</dbReference>
<protein>
    <recommendedName>
        <fullName evidence="3">DNA-binding protein</fullName>
    </recommendedName>
</protein>
<dbReference type="GeneID" id="98568536"/>
<dbReference type="Pfam" id="PF04237">
    <property type="entry name" value="YjbR"/>
    <property type="match status" value="1"/>
</dbReference>
<evidence type="ECO:0000313" key="2">
    <source>
        <dbReference type="Proteomes" id="UP000287239"/>
    </source>
</evidence>
<accession>A0A429ZM14</accession>
<evidence type="ECO:0008006" key="3">
    <source>
        <dbReference type="Google" id="ProtNLM"/>
    </source>
</evidence>
<dbReference type="InterPro" id="IPR058532">
    <property type="entry name" value="YjbR/MT2646/Rv2570-like"/>
</dbReference>
<evidence type="ECO:0000313" key="1">
    <source>
        <dbReference type="EMBL" id="RST94698.1"/>
    </source>
</evidence>
<proteinExistence type="predicted"/>
<keyword evidence="2" id="KW-1185">Reference proteome</keyword>